<comment type="subcellular location">
    <subcellularLocation>
        <location evidence="1">Membrane</location>
        <topology evidence="1">Multi-pass membrane protein</topology>
    </subcellularLocation>
</comment>
<keyword evidence="15" id="KW-1185">Reference proteome</keyword>
<dbReference type="PANTHER" id="PTHR11035">
    <property type="entry name" value="VERY-LONG-CHAIN (3R)-3-HYDROXYACYL-COA DEHYDRATASE"/>
    <property type="match status" value="1"/>
</dbReference>
<dbReference type="RefSeq" id="XP_003291303.1">
    <property type="nucleotide sequence ID" value="XM_003291255.1"/>
</dbReference>
<dbReference type="EMBL" id="GL871208">
    <property type="protein sequence ID" value="EGC32165.1"/>
    <property type="molecule type" value="Genomic_DNA"/>
</dbReference>
<dbReference type="Proteomes" id="UP000001064">
    <property type="component" value="Unassembled WGS sequence"/>
</dbReference>
<gene>
    <name evidence="14" type="ORF">DICPUDRAFT_89327</name>
</gene>
<dbReference type="PANTHER" id="PTHR11035:SF35">
    <property type="entry name" value="VERY-LONG-CHAIN (3R)-3-HYDROXYACYL-COA DEHYDRATASE"/>
    <property type="match status" value="1"/>
</dbReference>
<dbReference type="Pfam" id="PF04387">
    <property type="entry name" value="PTPLA"/>
    <property type="match status" value="1"/>
</dbReference>
<dbReference type="UniPathway" id="UPA00094"/>
<evidence type="ECO:0000256" key="12">
    <source>
        <dbReference type="ARBA" id="ARBA00023239"/>
    </source>
</evidence>
<proteinExistence type="inferred from homology"/>
<accession>F0ZV62</accession>
<evidence type="ECO:0000256" key="4">
    <source>
        <dbReference type="ARBA" id="ARBA00013122"/>
    </source>
</evidence>
<keyword evidence="9" id="KW-0443">Lipid metabolism</keyword>
<dbReference type="FunCoup" id="F0ZV62">
    <property type="interactions" value="26"/>
</dbReference>
<sequence length="194" mass="22945">MLWRAWRLGFWESIDTTFTAVGPMVCTLQILAFLEIFNVLLGITKSSVGPTLAQVLGRNHVLLVALIFVPEVYTHWGVALMFFIWGLSELIRYPLYLYTINNSTPPQFLQFLRYNAFIILYPIGFAAENVLWYNMLPYIKEREIHSVRLPNSINFGFDYYYFVIFWICTTLLVFPFQYMFMFKLRSLKNKKKTN</sequence>
<evidence type="ECO:0000256" key="10">
    <source>
        <dbReference type="ARBA" id="ARBA00023136"/>
    </source>
</evidence>
<keyword evidence="10 13" id="KW-0472">Membrane</keyword>
<evidence type="ECO:0000256" key="2">
    <source>
        <dbReference type="ARBA" id="ARBA00005194"/>
    </source>
</evidence>
<dbReference type="AlphaFoldDB" id="F0ZV62"/>
<dbReference type="KEGG" id="dpp:DICPUDRAFT_89327"/>
<keyword evidence="5" id="KW-0444">Lipid biosynthesis</keyword>
<evidence type="ECO:0000256" key="5">
    <source>
        <dbReference type="ARBA" id="ARBA00022516"/>
    </source>
</evidence>
<keyword evidence="11" id="KW-0275">Fatty acid biosynthesis</keyword>
<dbReference type="EC" id="4.2.1.134" evidence="4"/>
<keyword evidence="7" id="KW-0276">Fatty acid metabolism</keyword>
<dbReference type="OrthoDB" id="46988at2759"/>
<dbReference type="VEuPathDB" id="AmoebaDB:DICPUDRAFT_89327"/>
<evidence type="ECO:0000313" key="15">
    <source>
        <dbReference type="Proteomes" id="UP000001064"/>
    </source>
</evidence>
<dbReference type="InParanoid" id="F0ZV62"/>
<evidence type="ECO:0000313" key="14">
    <source>
        <dbReference type="EMBL" id="EGC32165.1"/>
    </source>
</evidence>
<dbReference type="eggNOG" id="KOG3187">
    <property type="taxonomic scope" value="Eukaryota"/>
</dbReference>
<comment type="pathway">
    <text evidence="2">Lipid metabolism; fatty acid biosynthesis.</text>
</comment>
<dbReference type="GeneID" id="10507483"/>
<dbReference type="GO" id="GO:0018812">
    <property type="term" value="F:3-hydroxyacyl-CoA dehydratase activity"/>
    <property type="evidence" value="ECO:0000318"/>
    <property type="project" value="GO_Central"/>
</dbReference>
<name>F0ZV62_DICPU</name>
<dbReference type="OMA" id="PMFPQMY"/>
<protein>
    <recommendedName>
        <fullName evidence="4">very-long-chain (3R)-3-hydroxyacyl-CoA dehydratase</fullName>
        <ecNumber evidence="4">4.2.1.134</ecNumber>
    </recommendedName>
</protein>
<evidence type="ECO:0000256" key="1">
    <source>
        <dbReference type="ARBA" id="ARBA00004141"/>
    </source>
</evidence>
<evidence type="ECO:0000256" key="6">
    <source>
        <dbReference type="ARBA" id="ARBA00022692"/>
    </source>
</evidence>
<reference evidence="15" key="1">
    <citation type="journal article" date="2011" name="Genome Biol.">
        <title>Comparative genomics of the social amoebae Dictyostelium discoideum and Dictyostelium purpureum.</title>
        <authorList>
            <consortium name="US DOE Joint Genome Institute (JGI-PGF)"/>
            <person name="Sucgang R."/>
            <person name="Kuo A."/>
            <person name="Tian X."/>
            <person name="Salerno W."/>
            <person name="Parikh A."/>
            <person name="Feasley C.L."/>
            <person name="Dalin E."/>
            <person name="Tu H."/>
            <person name="Huang E."/>
            <person name="Barry K."/>
            <person name="Lindquist E."/>
            <person name="Shapiro H."/>
            <person name="Bruce D."/>
            <person name="Schmutz J."/>
            <person name="Salamov A."/>
            <person name="Fey P."/>
            <person name="Gaudet P."/>
            <person name="Anjard C."/>
            <person name="Babu M.M."/>
            <person name="Basu S."/>
            <person name="Bushmanova Y."/>
            <person name="van der Wel H."/>
            <person name="Katoh-Kurasawa M."/>
            <person name="Dinh C."/>
            <person name="Coutinho P.M."/>
            <person name="Saito T."/>
            <person name="Elias M."/>
            <person name="Schaap P."/>
            <person name="Kay R.R."/>
            <person name="Henrissat B."/>
            <person name="Eichinger L."/>
            <person name="Rivero F."/>
            <person name="Putnam N.H."/>
            <person name="West C.M."/>
            <person name="Loomis W.F."/>
            <person name="Chisholm R.L."/>
            <person name="Shaulsky G."/>
            <person name="Strassmann J.E."/>
            <person name="Queller D.C."/>
            <person name="Kuspa A."/>
            <person name="Grigoriev I.V."/>
        </authorList>
    </citation>
    <scope>NUCLEOTIDE SEQUENCE [LARGE SCALE GENOMIC DNA]</scope>
    <source>
        <strain evidence="15">QSDP1</strain>
    </source>
</reference>
<keyword evidence="8 13" id="KW-1133">Transmembrane helix</keyword>
<keyword evidence="6 13" id="KW-0812">Transmembrane</keyword>
<organism evidence="14 15">
    <name type="scientific">Dictyostelium purpureum</name>
    <name type="common">Slime mold</name>
    <dbReference type="NCBI Taxonomy" id="5786"/>
    <lineage>
        <taxon>Eukaryota</taxon>
        <taxon>Amoebozoa</taxon>
        <taxon>Evosea</taxon>
        <taxon>Eumycetozoa</taxon>
        <taxon>Dictyostelia</taxon>
        <taxon>Dictyosteliales</taxon>
        <taxon>Dictyosteliaceae</taxon>
        <taxon>Dictyostelium</taxon>
    </lineage>
</organism>
<feature type="transmembrane region" description="Helical" evidence="13">
    <location>
        <begin position="159"/>
        <end position="182"/>
    </location>
</feature>
<evidence type="ECO:0000256" key="8">
    <source>
        <dbReference type="ARBA" id="ARBA00022989"/>
    </source>
</evidence>
<feature type="transmembrane region" description="Helical" evidence="13">
    <location>
        <begin position="111"/>
        <end position="133"/>
    </location>
</feature>
<dbReference type="GO" id="GO:0005789">
    <property type="term" value="C:endoplasmic reticulum membrane"/>
    <property type="evidence" value="ECO:0000318"/>
    <property type="project" value="GO_Central"/>
</dbReference>
<dbReference type="InterPro" id="IPR007482">
    <property type="entry name" value="Tyr_Pase-like_PTPLA"/>
</dbReference>
<feature type="transmembrane region" description="Helical" evidence="13">
    <location>
        <begin position="20"/>
        <end position="43"/>
    </location>
</feature>
<comment type="similarity">
    <text evidence="3">Belongs to the very long-chain fatty acids dehydratase HACD family.</text>
</comment>
<keyword evidence="12" id="KW-0456">Lyase</keyword>
<evidence type="ECO:0000256" key="13">
    <source>
        <dbReference type="SAM" id="Phobius"/>
    </source>
</evidence>
<dbReference type="GO" id="GO:0102158">
    <property type="term" value="F:very-long-chain (3R)-3-hydroxyacyl-CoA dehydratase activity"/>
    <property type="evidence" value="ECO:0007669"/>
    <property type="project" value="UniProtKB-EC"/>
</dbReference>
<evidence type="ECO:0000256" key="3">
    <source>
        <dbReference type="ARBA" id="ARBA00007811"/>
    </source>
</evidence>
<dbReference type="STRING" id="5786.F0ZV62"/>
<dbReference type="GO" id="GO:0042761">
    <property type="term" value="P:very long-chain fatty acid biosynthetic process"/>
    <property type="evidence" value="ECO:0000318"/>
    <property type="project" value="GO_Central"/>
</dbReference>
<evidence type="ECO:0000256" key="11">
    <source>
        <dbReference type="ARBA" id="ARBA00023160"/>
    </source>
</evidence>
<evidence type="ECO:0000256" key="7">
    <source>
        <dbReference type="ARBA" id="ARBA00022832"/>
    </source>
</evidence>
<dbReference type="GO" id="GO:0030497">
    <property type="term" value="P:fatty acid elongation"/>
    <property type="evidence" value="ECO:0000318"/>
    <property type="project" value="GO_Central"/>
</dbReference>
<evidence type="ECO:0000256" key="9">
    <source>
        <dbReference type="ARBA" id="ARBA00023098"/>
    </source>
</evidence>
<dbReference type="GO" id="GO:0030148">
    <property type="term" value="P:sphingolipid biosynthetic process"/>
    <property type="evidence" value="ECO:0000318"/>
    <property type="project" value="GO_Central"/>
</dbReference>